<gene>
    <name evidence="2" type="ORF">EV420DRAFT_1749054</name>
</gene>
<accession>A0AA39K6Q6</accession>
<organism evidence="2 3">
    <name type="scientific">Armillaria tabescens</name>
    <name type="common">Ringless honey mushroom</name>
    <name type="synonym">Agaricus tabescens</name>
    <dbReference type="NCBI Taxonomy" id="1929756"/>
    <lineage>
        <taxon>Eukaryota</taxon>
        <taxon>Fungi</taxon>
        <taxon>Dikarya</taxon>
        <taxon>Basidiomycota</taxon>
        <taxon>Agaricomycotina</taxon>
        <taxon>Agaricomycetes</taxon>
        <taxon>Agaricomycetidae</taxon>
        <taxon>Agaricales</taxon>
        <taxon>Marasmiineae</taxon>
        <taxon>Physalacriaceae</taxon>
        <taxon>Desarmillaria</taxon>
    </lineage>
</organism>
<keyword evidence="1" id="KW-0472">Membrane</keyword>
<dbReference type="AlphaFoldDB" id="A0AA39K6Q6"/>
<name>A0AA39K6Q6_ARMTA</name>
<dbReference type="RefSeq" id="XP_060329104.1">
    <property type="nucleotide sequence ID" value="XM_060480271.1"/>
</dbReference>
<keyword evidence="1" id="KW-0812">Transmembrane</keyword>
<evidence type="ECO:0000313" key="2">
    <source>
        <dbReference type="EMBL" id="KAK0455594.1"/>
    </source>
</evidence>
<comment type="caution">
    <text evidence="2">The sequence shown here is derived from an EMBL/GenBank/DDBJ whole genome shotgun (WGS) entry which is preliminary data.</text>
</comment>
<evidence type="ECO:0000313" key="3">
    <source>
        <dbReference type="Proteomes" id="UP001175211"/>
    </source>
</evidence>
<protein>
    <submittedName>
        <fullName evidence="2">Uncharacterized protein</fullName>
    </submittedName>
</protein>
<dbReference type="EMBL" id="JAUEPS010000024">
    <property type="protein sequence ID" value="KAK0455594.1"/>
    <property type="molecule type" value="Genomic_DNA"/>
</dbReference>
<dbReference type="GeneID" id="85363819"/>
<proteinExistence type="predicted"/>
<feature type="transmembrane region" description="Helical" evidence="1">
    <location>
        <begin position="243"/>
        <end position="264"/>
    </location>
</feature>
<sequence length="267" mass="29460">MVSRWDKRGLGLTNGCKQRRMRRRLNGSSMLDGYMYLSRSNIEYKYKPPTTPHASQFIAIAVCSFTSLKSSTEVREDDVDVVCRGTQEGGCSSVGARILDGDRLLEYTVLTFSAVGSITNIGFATTLPSNDASLFTLPSTRHSARPQPSSFVGFVSLKSSTGVAVEDVHDFAGDVGRRLVEWYARMTECGCNAEGVVIGPRSPRFQIDEPVTLTTYLFKFRFHKKEMIISRLRKAEVKWAQRSLVAFVLLLVVGAGVGLGVRAVTKD</sequence>
<evidence type="ECO:0000256" key="1">
    <source>
        <dbReference type="SAM" id="Phobius"/>
    </source>
</evidence>
<keyword evidence="3" id="KW-1185">Reference proteome</keyword>
<keyword evidence="1" id="KW-1133">Transmembrane helix</keyword>
<reference evidence="2" key="1">
    <citation type="submission" date="2023-06" db="EMBL/GenBank/DDBJ databases">
        <authorList>
            <consortium name="Lawrence Berkeley National Laboratory"/>
            <person name="Ahrendt S."/>
            <person name="Sahu N."/>
            <person name="Indic B."/>
            <person name="Wong-Bajracharya J."/>
            <person name="Merenyi Z."/>
            <person name="Ke H.-M."/>
            <person name="Monk M."/>
            <person name="Kocsube S."/>
            <person name="Drula E."/>
            <person name="Lipzen A."/>
            <person name="Balint B."/>
            <person name="Henrissat B."/>
            <person name="Andreopoulos B."/>
            <person name="Martin F.M."/>
            <person name="Harder C.B."/>
            <person name="Rigling D."/>
            <person name="Ford K.L."/>
            <person name="Foster G.D."/>
            <person name="Pangilinan J."/>
            <person name="Papanicolaou A."/>
            <person name="Barry K."/>
            <person name="LaButti K."/>
            <person name="Viragh M."/>
            <person name="Koriabine M."/>
            <person name="Yan M."/>
            <person name="Riley R."/>
            <person name="Champramary S."/>
            <person name="Plett K.L."/>
            <person name="Tsai I.J."/>
            <person name="Slot J."/>
            <person name="Sipos G."/>
            <person name="Plett J."/>
            <person name="Nagy L.G."/>
            <person name="Grigoriev I.V."/>
        </authorList>
    </citation>
    <scope>NUCLEOTIDE SEQUENCE</scope>
    <source>
        <strain evidence="2">CCBAS 213</strain>
    </source>
</reference>
<dbReference type="Proteomes" id="UP001175211">
    <property type="component" value="Unassembled WGS sequence"/>
</dbReference>